<proteinExistence type="predicted"/>
<keyword evidence="11" id="KW-1185">Reference proteome</keyword>
<dbReference type="InterPro" id="IPR002126">
    <property type="entry name" value="Cadherin-like_dom"/>
</dbReference>
<feature type="region of interest" description="Disordered" evidence="6">
    <location>
        <begin position="452"/>
        <end position="486"/>
    </location>
</feature>
<feature type="domain" description="Cadherin" evidence="8">
    <location>
        <begin position="2"/>
        <end position="99"/>
    </location>
</feature>
<evidence type="ECO:0000256" key="1">
    <source>
        <dbReference type="ARBA" id="ARBA00004370"/>
    </source>
</evidence>
<dbReference type="EMBL" id="CAJNOQ010000080">
    <property type="protein sequence ID" value="CAF0752712.1"/>
    <property type="molecule type" value="Genomic_DNA"/>
</dbReference>
<dbReference type="InterPro" id="IPR015919">
    <property type="entry name" value="Cadherin-like_sf"/>
</dbReference>
<dbReference type="GO" id="GO:0008013">
    <property type="term" value="F:beta-catenin binding"/>
    <property type="evidence" value="ECO:0007669"/>
    <property type="project" value="TreeGrafter"/>
</dbReference>
<comment type="caution">
    <text evidence="9">The sequence shown here is derived from an EMBL/GenBank/DDBJ whole genome shotgun (WGS) entry which is preliminary data.</text>
</comment>
<keyword evidence="7" id="KW-1133">Transmembrane helix</keyword>
<dbReference type="Gene3D" id="2.60.40.60">
    <property type="entry name" value="Cadherins"/>
    <property type="match status" value="1"/>
</dbReference>
<dbReference type="Proteomes" id="UP000663829">
    <property type="component" value="Unassembled WGS sequence"/>
</dbReference>
<organism evidence="9 11">
    <name type="scientific">Didymodactylos carnosus</name>
    <dbReference type="NCBI Taxonomy" id="1234261"/>
    <lineage>
        <taxon>Eukaryota</taxon>
        <taxon>Metazoa</taxon>
        <taxon>Spiralia</taxon>
        <taxon>Gnathifera</taxon>
        <taxon>Rotifera</taxon>
        <taxon>Eurotatoria</taxon>
        <taxon>Bdelloidea</taxon>
        <taxon>Philodinida</taxon>
        <taxon>Philodinidae</taxon>
        <taxon>Didymodactylos</taxon>
    </lineage>
</organism>
<evidence type="ECO:0000256" key="6">
    <source>
        <dbReference type="SAM" id="MobiDB-lite"/>
    </source>
</evidence>
<evidence type="ECO:0000256" key="4">
    <source>
        <dbReference type="ARBA" id="ARBA00023136"/>
    </source>
</evidence>
<keyword evidence="4 7" id="KW-0472">Membrane</keyword>
<dbReference type="EMBL" id="CAJOBC010000080">
    <property type="protein sequence ID" value="CAF3532595.1"/>
    <property type="molecule type" value="Genomic_DNA"/>
</dbReference>
<dbReference type="GO" id="GO:0045296">
    <property type="term" value="F:cadherin binding"/>
    <property type="evidence" value="ECO:0007669"/>
    <property type="project" value="TreeGrafter"/>
</dbReference>
<keyword evidence="2" id="KW-0677">Repeat</keyword>
<evidence type="ECO:0000256" key="3">
    <source>
        <dbReference type="ARBA" id="ARBA00022837"/>
    </source>
</evidence>
<evidence type="ECO:0000313" key="9">
    <source>
        <dbReference type="EMBL" id="CAF0752712.1"/>
    </source>
</evidence>
<dbReference type="Pfam" id="PF00028">
    <property type="entry name" value="Cadherin"/>
    <property type="match status" value="1"/>
</dbReference>
<dbReference type="CDD" id="cd11304">
    <property type="entry name" value="Cadherin_repeat"/>
    <property type="match status" value="1"/>
</dbReference>
<dbReference type="GO" id="GO:0016477">
    <property type="term" value="P:cell migration"/>
    <property type="evidence" value="ECO:0007669"/>
    <property type="project" value="TreeGrafter"/>
</dbReference>
<dbReference type="GO" id="GO:0007156">
    <property type="term" value="P:homophilic cell adhesion via plasma membrane adhesion molecules"/>
    <property type="evidence" value="ECO:0007669"/>
    <property type="project" value="InterPro"/>
</dbReference>
<dbReference type="OrthoDB" id="6252479at2759"/>
<feature type="transmembrane region" description="Helical" evidence="7">
    <location>
        <begin position="333"/>
        <end position="355"/>
    </location>
</feature>
<keyword evidence="7" id="KW-0812">Transmembrane</keyword>
<accession>A0A813PRZ1</accession>
<evidence type="ECO:0000256" key="7">
    <source>
        <dbReference type="SAM" id="Phobius"/>
    </source>
</evidence>
<feature type="compositionally biased region" description="Polar residues" evidence="6">
    <location>
        <begin position="461"/>
        <end position="470"/>
    </location>
</feature>
<dbReference type="SUPFAM" id="SSF49313">
    <property type="entry name" value="Cadherin-like"/>
    <property type="match status" value="2"/>
</dbReference>
<comment type="subcellular location">
    <subcellularLocation>
        <location evidence="1">Membrane</location>
    </subcellularLocation>
</comment>
<evidence type="ECO:0000313" key="11">
    <source>
        <dbReference type="Proteomes" id="UP000663829"/>
    </source>
</evidence>
<feature type="compositionally biased region" description="Basic and acidic residues" evidence="6">
    <location>
        <begin position="472"/>
        <end position="486"/>
    </location>
</feature>
<feature type="domain" description="Cadherin" evidence="8">
    <location>
        <begin position="100"/>
        <end position="224"/>
    </location>
</feature>
<name>A0A813PRZ1_9BILA</name>
<dbReference type="PANTHER" id="PTHR24027:SF438">
    <property type="entry name" value="CADHERIN 23"/>
    <property type="match status" value="1"/>
</dbReference>
<dbReference type="AlphaFoldDB" id="A0A813PRZ1"/>
<keyword evidence="3 5" id="KW-0106">Calcium</keyword>
<reference evidence="9" key="1">
    <citation type="submission" date="2021-02" db="EMBL/GenBank/DDBJ databases">
        <authorList>
            <person name="Nowell W R."/>
        </authorList>
    </citation>
    <scope>NUCLEOTIDE SEQUENCE</scope>
</reference>
<evidence type="ECO:0000313" key="10">
    <source>
        <dbReference type="EMBL" id="CAF3532595.1"/>
    </source>
</evidence>
<sequence>MSIAEHSPRGYRIGLLPQPQNNENIIYKILYGNEHKMFDIDNKTKSLQFVNGKLDRKNREQYELIIYAKNVDHPNWTWDNELFKVIIMVTDIDDQESLLNMGEYVTVITRDTRLNEPFLALHLMDNDSNKEHGQVEYIIESIERMQSSELSSASIDVSNCFDITNDGRLIITKNLKEFPHRTIFLLNILALSHLETQTPIRTTVIVYLAETNDRINVNIRWPQSRLENDLQQHQQQQSSAGNFWTNLENITNTMILVNKLTPYNNHDSGRIDQDQTKANIYMINRRTNMLLDNLQAYDLLMNTKNDLLHFHPKKTEKEIQHLLKQSRISTMHWAYWILIILSILIGLCFTLFLLWHCCRRPDTRCKYMSPKPNLFRFLKMKKNVHPLFDDSLKMPMPQSPPFPITNRAKDQLRTIPLITATTASPVEREDNEPLLSTFTAAATALLAENRLSAEQSVPRATETQAASISLTDEYHTDEEKENETKDDILFIHDN</sequence>
<evidence type="ECO:0000256" key="5">
    <source>
        <dbReference type="PROSITE-ProRule" id="PRU00043"/>
    </source>
</evidence>
<dbReference type="Proteomes" id="UP000681722">
    <property type="component" value="Unassembled WGS sequence"/>
</dbReference>
<protein>
    <recommendedName>
        <fullName evidence="8">Cadherin domain-containing protein</fullName>
    </recommendedName>
</protein>
<dbReference type="GO" id="GO:0016342">
    <property type="term" value="C:catenin complex"/>
    <property type="evidence" value="ECO:0007669"/>
    <property type="project" value="TreeGrafter"/>
</dbReference>
<dbReference type="GO" id="GO:0005509">
    <property type="term" value="F:calcium ion binding"/>
    <property type="evidence" value="ECO:0007669"/>
    <property type="project" value="UniProtKB-UniRule"/>
</dbReference>
<gene>
    <name evidence="9" type="ORF">GPM918_LOCUS930</name>
    <name evidence="10" type="ORF">SRO942_LOCUS930</name>
</gene>
<dbReference type="PROSITE" id="PS50268">
    <property type="entry name" value="CADHERIN_2"/>
    <property type="match status" value="2"/>
</dbReference>
<evidence type="ECO:0000256" key="2">
    <source>
        <dbReference type="ARBA" id="ARBA00022737"/>
    </source>
</evidence>
<dbReference type="InterPro" id="IPR039808">
    <property type="entry name" value="Cadherin"/>
</dbReference>
<dbReference type="PANTHER" id="PTHR24027">
    <property type="entry name" value="CADHERIN-23"/>
    <property type="match status" value="1"/>
</dbReference>
<evidence type="ECO:0000259" key="8">
    <source>
        <dbReference type="PROSITE" id="PS50268"/>
    </source>
</evidence>